<dbReference type="AlphaFoldDB" id="A0AAJ0DYZ8"/>
<dbReference type="EMBL" id="MOOE01000009">
    <property type="protein sequence ID" value="KAK1524187.1"/>
    <property type="molecule type" value="Genomic_DNA"/>
</dbReference>
<reference evidence="1 2" key="1">
    <citation type="submission" date="2016-10" db="EMBL/GenBank/DDBJ databases">
        <title>The genome sequence of Colletotrichum fioriniae PJ7.</title>
        <authorList>
            <person name="Baroncelli R."/>
        </authorList>
    </citation>
    <scope>NUCLEOTIDE SEQUENCE [LARGE SCALE GENOMIC DNA]</scope>
    <source>
        <strain evidence="1 2">IMI 309622</strain>
    </source>
</reference>
<dbReference type="Proteomes" id="UP001240678">
    <property type="component" value="Unassembled WGS sequence"/>
</dbReference>
<accession>A0AAJ0DYZ8</accession>
<evidence type="ECO:0000313" key="2">
    <source>
        <dbReference type="Proteomes" id="UP001240678"/>
    </source>
</evidence>
<dbReference type="RefSeq" id="XP_060312133.1">
    <property type="nucleotide sequence ID" value="XM_060457433.1"/>
</dbReference>
<sequence>MASAAGFHEIGPARLDEDGFVKGRKEGMSVHGPVGGFLPFGNGRRQALTPLRPAPYSVPAPGASKSAGVVDGFVSEAVPFHTVSIGEIKQWPARTSSPTIAAPVPF</sequence>
<keyword evidence="2" id="KW-1185">Reference proteome</keyword>
<name>A0AAJ0DYZ8_9PEZI</name>
<gene>
    <name evidence="1" type="ORF">CCOS01_09274</name>
</gene>
<organism evidence="1 2">
    <name type="scientific">Colletotrichum costaricense</name>
    <dbReference type="NCBI Taxonomy" id="1209916"/>
    <lineage>
        <taxon>Eukaryota</taxon>
        <taxon>Fungi</taxon>
        <taxon>Dikarya</taxon>
        <taxon>Ascomycota</taxon>
        <taxon>Pezizomycotina</taxon>
        <taxon>Sordariomycetes</taxon>
        <taxon>Hypocreomycetidae</taxon>
        <taxon>Glomerellales</taxon>
        <taxon>Glomerellaceae</taxon>
        <taxon>Colletotrichum</taxon>
        <taxon>Colletotrichum acutatum species complex</taxon>
    </lineage>
</organism>
<evidence type="ECO:0000313" key="1">
    <source>
        <dbReference type="EMBL" id="KAK1524187.1"/>
    </source>
</evidence>
<protein>
    <submittedName>
        <fullName evidence="1">Uncharacterized protein</fullName>
    </submittedName>
</protein>
<comment type="caution">
    <text evidence="1">The sequence shown here is derived from an EMBL/GenBank/DDBJ whole genome shotgun (WGS) entry which is preliminary data.</text>
</comment>
<dbReference type="GeneID" id="85340980"/>
<proteinExistence type="predicted"/>